<dbReference type="EMBL" id="JACNJN010000123">
    <property type="protein sequence ID" value="MBC8335793.1"/>
    <property type="molecule type" value="Genomic_DNA"/>
</dbReference>
<dbReference type="Proteomes" id="UP000614469">
    <property type="component" value="Unassembled WGS sequence"/>
</dbReference>
<organism evidence="1 2">
    <name type="scientific">Candidatus Desulfolinea nitratireducens</name>
    <dbReference type="NCBI Taxonomy" id="2841698"/>
    <lineage>
        <taxon>Bacteria</taxon>
        <taxon>Bacillati</taxon>
        <taxon>Chloroflexota</taxon>
        <taxon>Anaerolineae</taxon>
        <taxon>Anaerolineales</taxon>
        <taxon>Anaerolineales incertae sedis</taxon>
        <taxon>Candidatus Desulfolinea</taxon>
    </lineage>
</organism>
<proteinExistence type="predicted"/>
<comment type="caution">
    <text evidence="1">The sequence shown here is derived from an EMBL/GenBank/DDBJ whole genome shotgun (WGS) entry which is preliminary data.</text>
</comment>
<protein>
    <submittedName>
        <fullName evidence="1">Uncharacterized protein</fullName>
    </submittedName>
</protein>
<name>A0A8J6NLY3_9CHLR</name>
<evidence type="ECO:0000313" key="2">
    <source>
        <dbReference type="Proteomes" id="UP000614469"/>
    </source>
</evidence>
<sequence length="133" mass="15877">MQFGKLPPKYKFILNPYTDVRFSSCPRYSDKTLIRKVPLFIHIYPEYPTTINKRCRYCQKCDLLIVHQEELENMLVLSHKENNPEIVGNEYLVLGTLEPSAWRKRNKEPINMGNAQEKVHDFKEYLNIKPAYW</sequence>
<gene>
    <name evidence="1" type="ORF">H8E29_11030</name>
</gene>
<accession>A0A8J6NLY3</accession>
<dbReference type="AlphaFoldDB" id="A0A8J6NLY3"/>
<evidence type="ECO:0000313" key="1">
    <source>
        <dbReference type="EMBL" id="MBC8335793.1"/>
    </source>
</evidence>
<reference evidence="1 2" key="1">
    <citation type="submission" date="2020-08" db="EMBL/GenBank/DDBJ databases">
        <title>Bridging the membrane lipid divide: bacteria of the FCB group superphylum have the potential to synthesize archaeal ether lipids.</title>
        <authorList>
            <person name="Villanueva L."/>
            <person name="Von Meijenfeldt F.A.B."/>
            <person name="Westbye A.B."/>
            <person name="Yadav S."/>
            <person name="Hopmans E.C."/>
            <person name="Dutilh B.E."/>
            <person name="Sinninghe Damste J.S."/>
        </authorList>
    </citation>
    <scope>NUCLEOTIDE SEQUENCE [LARGE SCALE GENOMIC DNA]</scope>
    <source>
        <strain evidence="1">NIOZ-UU36</strain>
    </source>
</reference>